<keyword evidence="1" id="KW-0175">Coiled coil</keyword>
<accession>E2C5I0</accession>
<gene>
    <name evidence="3" type="ORF">EAI_16436</name>
</gene>
<reference evidence="3 4" key="1">
    <citation type="journal article" date="2010" name="Science">
        <title>Genomic comparison of the ants Camponotus floridanus and Harpegnathos saltator.</title>
        <authorList>
            <person name="Bonasio R."/>
            <person name="Zhang G."/>
            <person name="Ye C."/>
            <person name="Mutti N.S."/>
            <person name="Fang X."/>
            <person name="Qin N."/>
            <person name="Donahue G."/>
            <person name="Yang P."/>
            <person name="Li Q."/>
            <person name="Li C."/>
            <person name="Zhang P."/>
            <person name="Huang Z."/>
            <person name="Berger S.L."/>
            <person name="Reinberg D."/>
            <person name="Wang J."/>
            <person name="Liebig J."/>
        </authorList>
    </citation>
    <scope>NUCLEOTIDE SEQUENCE [LARGE SCALE GENOMIC DNA]</scope>
    <source>
        <strain evidence="3 4">R22 G/1</strain>
    </source>
</reference>
<evidence type="ECO:0000313" key="4">
    <source>
        <dbReference type="Proteomes" id="UP000008237"/>
    </source>
</evidence>
<organism evidence="4">
    <name type="scientific">Harpegnathos saltator</name>
    <name type="common">Jerdon's jumping ant</name>
    <dbReference type="NCBI Taxonomy" id="610380"/>
    <lineage>
        <taxon>Eukaryota</taxon>
        <taxon>Metazoa</taxon>
        <taxon>Ecdysozoa</taxon>
        <taxon>Arthropoda</taxon>
        <taxon>Hexapoda</taxon>
        <taxon>Insecta</taxon>
        <taxon>Pterygota</taxon>
        <taxon>Neoptera</taxon>
        <taxon>Endopterygota</taxon>
        <taxon>Hymenoptera</taxon>
        <taxon>Apocrita</taxon>
        <taxon>Aculeata</taxon>
        <taxon>Formicoidea</taxon>
        <taxon>Formicidae</taxon>
        <taxon>Ponerinae</taxon>
        <taxon>Ponerini</taxon>
        <taxon>Harpegnathos</taxon>
    </lineage>
</organism>
<feature type="compositionally biased region" description="Acidic residues" evidence="2">
    <location>
        <begin position="642"/>
        <end position="671"/>
    </location>
</feature>
<dbReference type="OrthoDB" id="3247158at2759"/>
<feature type="compositionally biased region" description="Basic and acidic residues" evidence="2">
    <location>
        <begin position="683"/>
        <end position="712"/>
    </location>
</feature>
<sequence>MRSPREHLVGIATSPLGREFFNLRAEDELRMWLYVELCILGVNVSRYLEFLISLLRYPISALSTVQGIVGVDTYTGQHLFASSLEELETLGNWMRAERRAIALGCLIGASCFDANLSRIMMLVDEVMTRLDKVDGRDANLMEEEFKVPNEEFHAPATNIEASMLADSAYETQEEFTVSLQPVLIEEISRWTEKNIGTTYCNNTNNRINSYNKNNEAYNRNNNVSIVNSIDSQQLDSKNSFGFVESMERQREKDRLQLEIERLQLARLQAKFNEDVEAIWNAGLQNIQEEQQDCKLLQDRIIPPAPAIFPNSQPVFTIPDGSPLSVYSSSSKNGKTIDIDSLYPGSRLDAPDNDVQNSELINVQDQAENSFKYNAGYNTTKNARNWPDLISNDLWRRKGTEDNWVYLTRNIQAVGSLPVASCKLPHGSHIESPSILKLSNLPEPDEDLLTSARTHFRPIKDDGYWADGTTFPVNTAVEQVAYRRSESGNVWYLPGGESPYMEYRENDTASPIVSMLSSNLTPKFRVRQCDKSVQTDPVRFAVRRKLIFDDDCYDSTPFRGEDSVINKDEEEEEEAVIEGEETITAQYQVKNKQFTDKQNTIAINNEEESKTSNTQEIERNDEYTAYNGNRKELEGENRKIGETEDLDENGDGCDCEEDEDEVEGEQGQEENNDTNYTTVTIDQDNEKGNKQNENEQEKLYEQGEGKDFEEDWH</sequence>
<feature type="compositionally biased region" description="Basic and acidic residues" evidence="2">
    <location>
        <begin position="628"/>
        <end position="641"/>
    </location>
</feature>
<dbReference type="InParanoid" id="E2C5I0"/>
<protein>
    <submittedName>
        <fullName evidence="3">Uncharacterized protein</fullName>
    </submittedName>
</protein>
<dbReference type="OMA" id="FRDHFHY"/>
<feature type="region of interest" description="Disordered" evidence="2">
    <location>
        <begin position="627"/>
        <end position="712"/>
    </location>
</feature>
<dbReference type="AlphaFoldDB" id="E2C5I0"/>
<keyword evidence="4" id="KW-1185">Reference proteome</keyword>
<evidence type="ECO:0000256" key="1">
    <source>
        <dbReference type="SAM" id="Coils"/>
    </source>
</evidence>
<name>E2C5I0_HARSA</name>
<dbReference type="Proteomes" id="UP000008237">
    <property type="component" value="Unassembled WGS sequence"/>
</dbReference>
<feature type="coiled-coil region" evidence="1">
    <location>
        <begin position="245"/>
        <end position="272"/>
    </location>
</feature>
<evidence type="ECO:0000313" key="3">
    <source>
        <dbReference type="EMBL" id="EFN76793.1"/>
    </source>
</evidence>
<proteinExistence type="predicted"/>
<dbReference type="EMBL" id="GL452770">
    <property type="protein sequence ID" value="EFN76793.1"/>
    <property type="molecule type" value="Genomic_DNA"/>
</dbReference>
<evidence type="ECO:0000256" key="2">
    <source>
        <dbReference type="SAM" id="MobiDB-lite"/>
    </source>
</evidence>